<evidence type="ECO:0000256" key="5">
    <source>
        <dbReference type="ARBA" id="ARBA00023136"/>
    </source>
</evidence>
<dbReference type="InterPro" id="IPR052027">
    <property type="entry name" value="PspC"/>
</dbReference>
<dbReference type="InterPro" id="IPR007168">
    <property type="entry name" value="Phageshock_PspC_N"/>
</dbReference>
<keyword evidence="11" id="KW-1185">Reference proteome</keyword>
<evidence type="ECO:0000256" key="4">
    <source>
        <dbReference type="ARBA" id="ARBA00022989"/>
    </source>
</evidence>
<dbReference type="Proteomes" id="UP000184462">
    <property type="component" value="Unassembled WGS sequence"/>
</dbReference>
<evidence type="ECO:0000256" key="2">
    <source>
        <dbReference type="ARBA" id="ARBA00022475"/>
    </source>
</evidence>
<dbReference type="GO" id="GO:0005886">
    <property type="term" value="C:plasma membrane"/>
    <property type="evidence" value="ECO:0007669"/>
    <property type="project" value="UniProtKB-SubCell"/>
</dbReference>
<name>A0A1M4T312_9FLAO</name>
<evidence type="ECO:0000256" key="6">
    <source>
        <dbReference type="SAM" id="Phobius"/>
    </source>
</evidence>
<evidence type="ECO:0000259" key="8">
    <source>
        <dbReference type="Pfam" id="PF22571"/>
    </source>
</evidence>
<dbReference type="Pfam" id="PF22571">
    <property type="entry name" value="LiaI-LiaF-TM_PspC"/>
    <property type="match status" value="1"/>
</dbReference>
<dbReference type="OrthoDB" id="5772680at2"/>
<gene>
    <name evidence="10" type="ORF">SAMN05444278_101469</name>
</gene>
<protein>
    <submittedName>
        <fullName evidence="10">Phage shock protein C (PspC) family protein</fullName>
    </submittedName>
</protein>
<dbReference type="PANTHER" id="PTHR33885:SF3">
    <property type="entry name" value="PHAGE SHOCK PROTEIN C"/>
    <property type="match status" value="1"/>
</dbReference>
<proteinExistence type="predicted"/>
<dbReference type="Pfam" id="PF04024">
    <property type="entry name" value="PspC"/>
    <property type="match status" value="1"/>
</dbReference>
<evidence type="ECO:0000313" key="10">
    <source>
        <dbReference type="EMBL" id="SHE38830.1"/>
    </source>
</evidence>
<evidence type="ECO:0000259" key="7">
    <source>
        <dbReference type="Pfam" id="PF04024"/>
    </source>
</evidence>
<keyword evidence="2" id="KW-1003">Cell membrane</keyword>
<comment type="subcellular location">
    <subcellularLocation>
        <location evidence="1">Cell membrane</location>
        <topology evidence="1">Single-pass membrane protein</topology>
    </subcellularLocation>
</comment>
<reference evidence="10 11" key="1">
    <citation type="submission" date="2016-11" db="EMBL/GenBank/DDBJ databases">
        <authorList>
            <person name="Jaros S."/>
            <person name="Januszkiewicz K."/>
            <person name="Wedrychowicz H."/>
        </authorList>
    </citation>
    <scope>NUCLEOTIDE SEQUENCE [LARGE SCALE GENOMIC DNA]</scope>
    <source>
        <strain evidence="10 11">DSM 25661</strain>
    </source>
</reference>
<sequence length="526" mass="60643">MNKTISINLGSIFFHIDEIAFNKLKSYLDDIKLYLHNEESKDEIINDIEVRIAEIFMEERQDEQQVISVEVVEKVIKIMGNPEDYRVDDTTDYQDYSKENYKSYRKLYRDKDTSILGGVSAGFGHYFRIDAIWIRVIFILMGIFSAGTGVIIYIACWLLIPPALTTSEKLAMRGKPINFSNIERKVKENYEKFTQKMDDIDYEKYKAQTKSGAQKLGNSLYNIFEAIGNFIKKFLGVILIFIAGIVLLSLVFSLFGLGSFSFFEDTNYYDFGLSELDLPIWAYAVMVFFSIGIPFFYLLILGLKLLINNLRKIGKPINISLFTLWIIAVFSLIFFSIKQNLKDSQKVELVNVIETNYNNQDTLNISMNENLRFNLNSHKNSKNKIVFDESNQELTIGNMINLNFIPSNDSLVKIRVEKSAYSTSKAKAKALAKQIDYGISTETKNIKLNNYFSTLPQFVNHRISIDVSILLPEGIHLNFDESVKTYKSNYQNFNEFNRVKYNQLLHAEGKTLQCLTCQEIENDSIN</sequence>
<evidence type="ECO:0000259" key="9">
    <source>
        <dbReference type="Pfam" id="PF22744"/>
    </source>
</evidence>
<dbReference type="PANTHER" id="PTHR33885">
    <property type="entry name" value="PHAGE SHOCK PROTEIN C"/>
    <property type="match status" value="1"/>
</dbReference>
<dbReference type="Pfam" id="PF22744">
    <property type="entry name" value="Toast-rack_PspC-Cterm"/>
    <property type="match status" value="1"/>
</dbReference>
<feature type="domain" description="PspC-related transmembrane region" evidence="8">
    <location>
        <begin position="203"/>
        <end position="339"/>
    </location>
</feature>
<feature type="domain" description="Phage shock protein PspC N-terminal" evidence="7">
    <location>
        <begin position="105"/>
        <end position="162"/>
    </location>
</feature>
<evidence type="ECO:0000313" key="11">
    <source>
        <dbReference type="Proteomes" id="UP000184462"/>
    </source>
</evidence>
<feature type="domain" description="PspC-related ToastRack" evidence="9">
    <location>
        <begin position="387"/>
        <end position="519"/>
    </location>
</feature>
<accession>A0A1M4T312</accession>
<keyword evidence="3 6" id="KW-0812">Transmembrane</keyword>
<dbReference type="AlphaFoldDB" id="A0A1M4T312"/>
<dbReference type="EMBL" id="FQTW01000001">
    <property type="protein sequence ID" value="SHE38830.1"/>
    <property type="molecule type" value="Genomic_DNA"/>
</dbReference>
<keyword evidence="4 6" id="KW-1133">Transmembrane helix</keyword>
<dbReference type="InterPro" id="IPR054319">
    <property type="entry name" value="PspC-rel_ToastRack"/>
</dbReference>
<organism evidence="10 11">
    <name type="scientific">Psychroflexus salarius</name>
    <dbReference type="NCBI Taxonomy" id="1155689"/>
    <lineage>
        <taxon>Bacteria</taxon>
        <taxon>Pseudomonadati</taxon>
        <taxon>Bacteroidota</taxon>
        <taxon>Flavobacteriia</taxon>
        <taxon>Flavobacteriales</taxon>
        <taxon>Flavobacteriaceae</taxon>
        <taxon>Psychroflexus</taxon>
    </lineage>
</organism>
<feature type="transmembrane region" description="Helical" evidence="6">
    <location>
        <begin position="132"/>
        <end position="160"/>
    </location>
</feature>
<feature type="transmembrane region" description="Helical" evidence="6">
    <location>
        <begin position="234"/>
        <end position="260"/>
    </location>
</feature>
<feature type="transmembrane region" description="Helical" evidence="6">
    <location>
        <begin position="319"/>
        <end position="337"/>
    </location>
</feature>
<keyword evidence="5 6" id="KW-0472">Membrane</keyword>
<evidence type="ECO:0000256" key="1">
    <source>
        <dbReference type="ARBA" id="ARBA00004162"/>
    </source>
</evidence>
<evidence type="ECO:0000256" key="3">
    <source>
        <dbReference type="ARBA" id="ARBA00022692"/>
    </source>
</evidence>
<dbReference type="InterPro" id="IPR054321">
    <property type="entry name" value="PspC-rel_TM"/>
</dbReference>
<dbReference type="RefSeq" id="WP_073191481.1">
    <property type="nucleotide sequence ID" value="NZ_FQTW01000001.1"/>
</dbReference>
<dbReference type="STRING" id="1155689.SAMN05444278_101469"/>
<feature type="transmembrane region" description="Helical" evidence="6">
    <location>
        <begin position="280"/>
        <end position="307"/>
    </location>
</feature>